<dbReference type="Gene3D" id="2.30.42.10">
    <property type="match status" value="1"/>
</dbReference>
<reference evidence="7" key="1">
    <citation type="submission" date="2020-02" db="EMBL/GenBank/DDBJ databases">
        <authorList>
            <person name="Meier V. D."/>
        </authorList>
    </citation>
    <scope>NUCLEOTIDE SEQUENCE</scope>
    <source>
        <strain evidence="7">AVDCRST_MAG33</strain>
    </source>
</reference>
<accession>A0A6J4UAY2</accession>
<protein>
    <recommendedName>
        <fullName evidence="6">PDZ domain-containing protein</fullName>
    </recommendedName>
</protein>
<organism evidence="7">
    <name type="scientific">uncultured Thermomicrobiales bacterium</name>
    <dbReference type="NCBI Taxonomy" id="1645740"/>
    <lineage>
        <taxon>Bacteria</taxon>
        <taxon>Pseudomonadati</taxon>
        <taxon>Thermomicrobiota</taxon>
        <taxon>Thermomicrobia</taxon>
        <taxon>Thermomicrobiales</taxon>
        <taxon>environmental samples</taxon>
    </lineage>
</organism>
<name>A0A6J4UAY2_9BACT</name>
<gene>
    <name evidence="7" type="ORF">AVDCRST_MAG33-370</name>
</gene>
<dbReference type="InterPro" id="IPR009003">
    <property type="entry name" value="Peptidase_S1_PA"/>
</dbReference>
<dbReference type="Pfam" id="PF13180">
    <property type="entry name" value="PDZ_2"/>
    <property type="match status" value="1"/>
</dbReference>
<comment type="similarity">
    <text evidence="1">Belongs to the peptidase S1C family.</text>
</comment>
<dbReference type="PANTHER" id="PTHR43343:SF3">
    <property type="entry name" value="PROTEASE DO-LIKE 8, CHLOROPLASTIC"/>
    <property type="match status" value="1"/>
</dbReference>
<dbReference type="SUPFAM" id="SSF50156">
    <property type="entry name" value="PDZ domain-like"/>
    <property type="match status" value="1"/>
</dbReference>
<dbReference type="InterPro" id="IPR043504">
    <property type="entry name" value="Peptidase_S1_PA_chymotrypsin"/>
</dbReference>
<sequence length="413" mass="41794">MTDQYPDRPWPATTRRSPAPAPRPQRPFHPVMARHRPARHRPLLPLGAILGIMMALVLAGSGVLNQVASAATDLLGSQTGTATVAAQDAGTATDLSVEEVADAASAAVVTVTTFGDATSQTGIPGFGQAPEGTATEQPLGTGSGFVWDADGHVITNAHVVSGGESFQVTFLDGTTVDATLVGSDVYADVAVLRVELEAGQSLPAVATIGTSADVAAGEGVVAIGSPFGELTNTVSQGIVGANGRSLPAAAGVYDLTDLIQHDAPIYSGNSGGPLLDLSGEVIGINVATLQDTQTGQTSGIGFALSIDSVRGVIDQLIADGSVDRPYLGIQSQVTESGAQGVVEVEANGPSDGTLQAGDLITGIGGTAIGFETPFLNELFAYSPGDTVDLTIQRDGEEQTVSVTLGERPVESAA</sequence>
<dbReference type="SUPFAM" id="SSF50494">
    <property type="entry name" value="Trypsin-like serine proteases"/>
    <property type="match status" value="1"/>
</dbReference>
<keyword evidence="2" id="KW-0645">Protease</keyword>
<keyword evidence="5" id="KW-1133">Transmembrane helix</keyword>
<evidence type="ECO:0000256" key="2">
    <source>
        <dbReference type="ARBA" id="ARBA00022670"/>
    </source>
</evidence>
<dbReference type="GO" id="GO:0004252">
    <property type="term" value="F:serine-type endopeptidase activity"/>
    <property type="evidence" value="ECO:0007669"/>
    <property type="project" value="InterPro"/>
</dbReference>
<proteinExistence type="inferred from homology"/>
<dbReference type="InterPro" id="IPR001478">
    <property type="entry name" value="PDZ"/>
</dbReference>
<evidence type="ECO:0000256" key="5">
    <source>
        <dbReference type="SAM" id="Phobius"/>
    </source>
</evidence>
<feature type="transmembrane region" description="Helical" evidence="5">
    <location>
        <begin position="43"/>
        <end position="64"/>
    </location>
</feature>
<evidence type="ECO:0000256" key="1">
    <source>
        <dbReference type="ARBA" id="ARBA00010541"/>
    </source>
</evidence>
<feature type="domain" description="PDZ" evidence="6">
    <location>
        <begin position="325"/>
        <end position="404"/>
    </location>
</feature>
<keyword evidence="5" id="KW-0812">Transmembrane</keyword>
<keyword evidence="5" id="KW-0472">Membrane</keyword>
<dbReference type="InterPro" id="IPR051201">
    <property type="entry name" value="Chloro_Bact_Ser_Proteases"/>
</dbReference>
<dbReference type="EMBL" id="CADCWK010000030">
    <property type="protein sequence ID" value="CAA9545065.1"/>
    <property type="molecule type" value="Genomic_DNA"/>
</dbReference>
<feature type="region of interest" description="Disordered" evidence="4">
    <location>
        <begin position="1"/>
        <end position="28"/>
    </location>
</feature>
<dbReference type="GO" id="GO:0006508">
    <property type="term" value="P:proteolysis"/>
    <property type="evidence" value="ECO:0007669"/>
    <property type="project" value="UniProtKB-KW"/>
</dbReference>
<dbReference type="Gene3D" id="2.40.10.10">
    <property type="entry name" value="Trypsin-like serine proteases"/>
    <property type="match status" value="2"/>
</dbReference>
<evidence type="ECO:0000259" key="6">
    <source>
        <dbReference type="Pfam" id="PF13180"/>
    </source>
</evidence>
<evidence type="ECO:0000256" key="3">
    <source>
        <dbReference type="ARBA" id="ARBA00022801"/>
    </source>
</evidence>
<dbReference type="Pfam" id="PF13365">
    <property type="entry name" value="Trypsin_2"/>
    <property type="match status" value="1"/>
</dbReference>
<dbReference type="InterPro" id="IPR036034">
    <property type="entry name" value="PDZ_sf"/>
</dbReference>
<dbReference type="PANTHER" id="PTHR43343">
    <property type="entry name" value="PEPTIDASE S12"/>
    <property type="match status" value="1"/>
</dbReference>
<dbReference type="AlphaFoldDB" id="A0A6J4UAY2"/>
<evidence type="ECO:0000256" key="4">
    <source>
        <dbReference type="SAM" id="MobiDB-lite"/>
    </source>
</evidence>
<evidence type="ECO:0000313" key="7">
    <source>
        <dbReference type="EMBL" id="CAA9545065.1"/>
    </source>
</evidence>
<keyword evidence="3" id="KW-0378">Hydrolase</keyword>
<dbReference type="InterPro" id="IPR001940">
    <property type="entry name" value="Peptidase_S1C"/>
</dbReference>
<dbReference type="PRINTS" id="PR00834">
    <property type="entry name" value="PROTEASES2C"/>
</dbReference>